<reference evidence="2 3" key="1">
    <citation type="submission" date="2014-12" db="EMBL/GenBank/DDBJ databases">
        <title>Genome assembly of Enhygromyxa salina DSM 15201.</title>
        <authorList>
            <person name="Sharma G."/>
            <person name="Subramanian S."/>
        </authorList>
    </citation>
    <scope>NUCLEOTIDE SEQUENCE [LARGE SCALE GENOMIC DNA]</scope>
    <source>
        <strain evidence="2 3">DSM 15201</strain>
    </source>
</reference>
<dbReference type="EMBL" id="JMCC02000081">
    <property type="protein sequence ID" value="KIG14055.1"/>
    <property type="molecule type" value="Genomic_DNA"/>
</dbReference>
<organism evidence="2 3">
    <name type="scientific">Enhygromyxa salina</name>
    <dbReference type="NCBI Taxonomy" id="215803"/>
    <lineage>
        <taxon>Bacteria</taxon>
        <taxon>Pseudomonadati</taxon>
        <taxon>Myxococcota</taxon>
        <taxon>Polyangia</taxon>
        <taxon>Nannocystales</taxon>
        <taxon>Nannocystaceae</taxon>
        <taxon>Enhygromyxa</taxon>
    </lineage>
</organism>
<proteinExistence type="predicted"/>
<accession>A0A0C2CWQ2</accession>
<evidence type="ECO:0000313" key="3">
    <source>
        <dbReference type="Proteomes" id="UP000031599"/>
    </source>
</evidence>
<name>A0A0C2CWQ2_9BACT</name>
<sequence>MPTEPIDDFIDREMPGSGVPGLAYAVVANGEVETVGAYGVVKPARDRAERGEVGGLFANRPHPSPLRLPINTAK</sequence>
<protein>
    <submittedName>
        <fullName evidence="2">Beta-lactamase</fullName>
    </submittedName>
</protein>
<dbReference type="InterPro" id="IPR012338">
    <property type="entry name" value="Beta-lactam/transpept-like"/>
</dbReference>
<evidence type="ECO:0000313" key="2">
    <source>
        <dbReference type="EMBL" id="KIG14055.1"/>
    </source>
</evidence>
<comment type="caution">
    <text evidence="2">The sequence shown here is derived from an EMBL/GenBank/DDBJ whole genome shotgun (WGS) entry which is preliminary data.</text>
</comment>
<feature type="region of interest" description="Disordered" evidence="1">
    <location>
        <begin position="52"/>
        <end position="74"/>
    </location>
</feature>
<dbReference type="AlphaFoldDB" id="A0A0C2CWQ2"/>
<dbReference type="Proteomes" id="UP000031599">
    <property type="component" value="Unassembled WGS sequence"/>
</dbReference>
<evidence type="ECO:0000256" key="1">
    <source>
        <dbReference type="SAM" id="MobiDB-lite"/>
    </source>
</evidence>
<dbReference type="RefSeq" id="WP_052554486.1">
    <property type="nucleotide sequence ID" value="NZ_JMCC02000081.1"/>
</dbReference>
<gene>
    <name evidence="2" type="ORF">DB30_07322</name>
</gene>
<dbReference type="SUPFAM" id="SSF56601">
    <property type="entry name" value="beta-lactamase/transpeptidase-like"/>
    <property type="match status" value="1"/>
</dbReference>